<accession>A0A8J2RQ18</accession>
<dbReference type="Proteomes" id="UP000789390">
    <property type="component" value="Unassembled WGS sequence"/>
</dbReference>
<gene>
    <name evidence="1" type="ORF">DGAL_LOCUS11946</name>
</gene>
<evidence type="ECO:0000313" key="2">
    <source>
        <dbReference type="Proteomes" id="UP000789390"/>
    </source>
</evidence>
<dbReference type="PROSITE" id="PS50096">
    <property type="entry name" value="IQ"/>
    <property type="match status" value="1"/>
</dbReference>
<comment type="caution">
    <text evidence="1">The sequence shown here is derived from an EMBL/GenBank/DDBJ whole genome shotgun (WGS) entry which is preliminary data.</text>
</comment>
<evidence type="ECO:0000313" key="1">
    <source>
        <dbReference type="EMBL" id="CAH0108553.1"/>
    </source>
</evidence>
<dbReference type="InterPro" id="IPR000048">
    <property type="entry name" value="IQ_motif_EF-hand-BS"/>
</dbReference>
<dbReference type="AlphaFoldDB" id="A0A8J2RQ18"/>
<dbReference type="Pfam" id="PF00612">
    <property type="entry name" value="IQ"/>
    <property type="match status" value="1"/>
</dbReference>
<organism evidence="1 2">
    <name type="scientific">Daphnia galeata</name>
    <dbReference type="NCBI Taxonomy" id="27404"/>
    <lineage>
        <taxon>Eukaryota</taxon>
        <taxon>Metazoa</taxon>
        <taxon>Ecdysozoa</taxon>
        <taxon>Arthropoda</taxon>
        <taxon>Crustacea</taxon>
        <taxon>Branchiopoda</taxon>
        <taxon>Diplostraca</taxon>
        <taxon>Cladocera</taxon>
        <taxon>Anomopoda</taxon>
        <taxon>Daphniidae</taxon>
        <taxon>Daphnia</taxon>
    </lineage>
</organism>
<dbReference type="OrthoDB" id="6355306at2759"/>
<sequence>MKKNQIVSTALKIVFNRTVDQLILHEMVQDGNSNSEFSKWRFYIESTLKSIINGAKEIKISFLSVHIGKIKAGEEMEISENFYLENFRWQIECDEQDAKNYNFKILNASKTLNRQICELKDELDRRTECASRSFEHCQEHEEILVNNFFNKFRLDQEEWDGKKATSEREILLENHRNVEEKMKLCSEIDKLTEALSFLRADWEESSNKLSQEGKVVIEIRESIRPQMNMISNELIKRKLVISDYQQAKQLVEQENLALIKITMVVIRIQSWWRGVTARRDYARFKLASKKKSKKLQNSTTAIRTAPKAR</sequence>
<protein>
    <submittedName>
        <fullName evidence="1">Uncharacterized protein</fullName>
    </submittedName>
</protein>
<proteinExistence type="predicted"/>
<keyword evidence="2" id="KW-1185">Reference proteome</keyword>
<name>A0A8J2RQ18_9CRUS</name>
<dbReference type="EMBL" id="CAKKLH010000285">
    <property type="protein sequence ID" value="CAH0108553.1"/>
    <property type="molecule type" value="Genomic_DNA"/>
</dbReference>
<reference evidence="1" key="1">
    <citation type="submission" date="2021-11" db="EMBL/GenBank/DDBJ databases">
        <authorList>
            <person name="Schell T."/>
        </authorList>
    </citation>
    <scope>NUCLEOTIDE SEQUENCE</scope>
    <source>
        <strain evidence="1">M5</strain>
    </source>
</reference>